<dbReference type="EMBL" id="BPLQ01009763">
    <property type="protein sequence ID" value="GIY46420.1"/>
    <property type="molecule type" value="Genomic_DNA"/>
</dbReference>
<comment type="caution">
    <text evidence="1">The sequence shown here is derived from an EMBL/GenBank/DDBJ whole genome shotgun (WGS) entry which is preliminary data.</text>
</comment>
<sequence length="69" mass="7986">MNKLNDWNFARSEKNRDVIYGFKHTTDSSLPVSTTLLKSLMCYSEANFKAYCPHRWLASGPNPKLRTFS</sequence>
<accession>A0AAV4TJX7</accession>
<organism evidence="1 2">
    <name type="scientific">Caerostris darwini</name>
    <dbReference type="NCBI Taxonomy" id="1538125"/>
    <lineage>
        <taxon>Eukaryota</taxon>
        <taxon>Metazoa</taxon>
        <taxon>Ecdysozoa</taxon>
        <taxon>Arthropoda</taxon>
        <taxon>Chelicerata</taxon>
        <taxon>Arachnida</taxon>
        <taxon>Araneae</taxon>
        <taxon>Araneomorphae</taxon>
        <taxon>Entelegynae</taxon>
        <taxon>Araneoidea</taxon>
        <taxon>Araneidae</taxon>
        <taxon>Caerostris</taxon>
    </lineage>
</organism>
<proteinExistence type="predicted"/>
<gene>
    <name evidence="1" type="ORF">CDAR_585851</name>
</gene>
<name>A0AAV4TJX7_9ARAC</name>
<keyword evidence="2" id="KW-1185">Reference proteome</keyword>
<dbReference type="Proteomes" id="UP001054837">
    <property type="component" value="Unassembled WGS sequence"/>
</dbReference>
<evidence type="ECO:0000313" key="2">
    <source>
        <dbReference type="Proteomes" id="UP001054837"/>
    </source>
</evidence>
<protein>
    <submittedName>
        <fullName evidence="1">Uncharacterized protein</fullName>
    </submittedName>
</protein>
<dbReference type="AlphaFoldDB" id="A0AAV4TJX7"/>
<evidence type="ECO:0000313" key="1">
    <source>
        <dbReference type="EMBL" id="GIY46420.1"/>
    </source>
</evidence>
<reference evidence="1 2" key="1">
    <citation type="submission" date="2021-06" db="EMBL/GenBank/DDBJ databases">
        <title>Caerostris darwini draft genome.</title>
        <authorList>
            <person name="Kono N."/>
            <person name="Arakawa K."/>
        </authorList>
    </citation>
    <scope>NUCLEOTIDE SEQUENCE [LARGE SCALE GENOMIC DNA]</scope>
</reference>